<name>A0A3N6MBJ0_9EURY</name>
<gene>
    <name evidence="1" type="ORF">EA462_00975</name>
</gene>
<dbReference type="InterPro" id="IPR036388">
    <property type="entry name" value="WH-like_DNA-bd_sf"/>
</dbReference>
<comment type="caution">
    <text evidence="1">The sequence shown here is derived from an EMBL/GenBank/DDBJ whole genome shotgun (WGS) entry which is preliminary data.</text>
</comment>
<dbReference type="SUPFAM" id="SSF46785">
    <property type="entry name" value="Winged helix' DNA-binding domain"/>
    <property type="match status" value="1"/>
</dbReference>
<dbReference type="InterPro" id="IPR036390">
    <property type="entry name" value="WH_DNA-bd_sf"/>
</dbReference>
<dbReference type="Proteomes" id="UP000273828">
    <property type="component" value="Unassembled WGS sequence"/>
</dbReference>
<evidence type="ECO:0000313" key="2">
    <source>
        <dbReference type="Proteomes" id="UP000273828"/>
    </source>
</evidence>
<dbReference type="AlphaFoldDB" id="A0A3N6MBJ0"/>
<dbReference type="Gene3D" id="1.10.10.10">
    <property type="entry name" value="Winged helix-like DNA-binding domain superfamily/Winged helix DNA-binding domain"/>
    <property type="match status" value="1"/>
</dbReference>
<organism evidence="1 2">
    <name type="scientific">Natrarchaeobius halalkaliphilus</name>
    <dbReference type="NCBI Taxonomy" id="1679091"/>
    <lineage>
        <taxon>Archaea</taxon>
        <taxon>Methanobacteriati</taxon>
        <taxon>Methanobacteriota</taxon>
        <taxon>Stenosarchaea group</taxon>
        <taxon>Halobacteria</taxon>
        <taxon>Halobacteriales</taxon>
        <taxon>Natrialbaceae</taxon>
        <taxon>Natrarchaeobius</taxon>
    </lineage>
</organism>
<protein>
    <submittedName>
        <fullName evidence="1">Uncharacterized protein</fullName>
    </submittedName>
</protein>
<dbReference type="EMBL" id="REFY01000001">
    <property type="protein sequence ID" value="RQG92831.1"/>
    <property type="molecule type" value="Genomic_DNA"/>
</dbReference>
<keyword evidence="2" id="KW-1185">Reference proteome</keyword>
<reference evidence="1 2" key="1">
    <citation type="submission" date="2018-10" db="EMBL/GenBank/DDBJ databases">
        <title>Natrarchaeobius chitinivorans gen. nov., sp. nov., and Natrarchaeobius haloalkaliphilus sp. nov., alkaliphilic, chitin-utilizing haloarchaea from hypersaline alkaline lakes.</title>
        <authorList>
            <person name="Sorokin D.Y."/>
            <person name="Elcheninov A.G."/>
            <person name="Kostrikina N.A."/>
            <person name="Bale N.J."/>
            <person name="Sinninghe Damste J.S."/>
            <person name="Khijniak T.V."/>
            <person name="Kublanov I.V."/>
            <person name="Toshchakov S.V."/>
        </authorList>
    </citation>
    <scope>NUCLEOTIDE SEQUENCE [LARGE SCALE GENOMIC DNA]</scope>
    <source>
        <strain evidence="1 2">AArcht-Sl</strain>
    </source>
</reference>
<accession>A0A3N6MBJ0</accession>
<dbReference type="RefSeq" id="WP_124176708.1">
    <property type="nucleotide sequence ID" value="NZ_REFY01000001.1"/>
</dbReference>
<dbReference type="OrthoDB" id="198866at2157"/>
<evidence type="ECO:0000313" key="1">
    <source>
        <dbReference type="EMBL" id="RQG92831.1"/>
    </source>
</evidence>
<proteinExistence type="predicted"/>
<sequence>MTERNPTFVRRKFTITKVLDQMLQEMATRHYQGNVSLCLRAAIESHRENLEGEGEFAAHQIKRQLDGLEQRVQKIQMNVDELPIETAKNEKKGIAQSVQWGIKMADGMPAIVEVLDNASSPLRLEDLLEQTELSPPRLQADLSQLVDHGLVVETTDEQQRFGLAGWVNSPGDGETGQ</sequence>